<keyword evidence="1" id="KW-0732">Signal</keyword>
<dbReference type="SUPFAM" id="SSF55486">
    <property type="entry name" value="Metalloproteases ('zincins'), catalytic domain"/>
    <property type="match status" value="1"/>
</dbReference>
<organism evidence="2 3">
    <name type="scientific">Pedobacter psychrotolerans</name>
    <dbReference type="NCBI Taxonomy" id="1843235"/>
    <lineage>
        <taxon>Bacteria</taxon>
        <taxon>Pseudomonadati</taxon>
        <taxon>Bacteroidota</taxon>
        <taxon>Sphingobacteriia</taxon>
        <taxon>Sphingobacteriales</taxon>
        <taxon>Sphingobacteriaceae</taxon>
        <taxon>Pedobacter</taxon>
    </lineage>
</organism>
<proteinExistence type="predicted"/>
<protein>
    <submittedName>
        <fullName evidence="2">Dual-action HEIGH metallo-peptidase</fullName>
    </submittedName>
</protein>
<name>A0A4R2H9Q5_9SPHI</name>
<dbReference type="EMBL" id="SLWO01000005">
    <property type="protein sequence ID" value="TCO23738.1"/>
    <property type="molecule type" value="Genomic_DNA"/>
</dbReference>
<dbReference type="InterPro" id="IPR024079">
    <property type="entry name" value="MetalloPept_cat_dom_sf"/>
</dbReference>
<dbReference type="OrthoDB" id="626541at2"/>
<dbReference type="Pfam" id="PF12388">
    <property type="entry name" value="Peptidase_M57"/>
    <property type="match status" value="1"/>
</dbReference>
<dbReference type="AlphaFoldDB" id="A0A4R2H9Q5"/>
<evidence type="ECO:0000313" key="2">
    <source>
        <dbReference type="EMBL" id="TCO23738.1"/>
    </source>
</evidence>
<evidence type="ECO:0000256" key="1">
    <source>
        <dbReference type="SAM" id="SignalP"/>
    </source>
</evidence>
<sequence length="249" mass="26882">MKNLIKNAALVALLSIFIISCSKKNEMPQDTQTETTQQNKVLSYIKNLGFSDAQIVDKGSNYVVDGDIVFSKTMEVPADNGKSITEQYYNGYIVTNSRNIRVKIDPSITSMTSEINGAINQWNTVPNSRLRFVITTGTVYDILIKVDNTIGSSTCGQAYLSTSNGLAGNTVWINQALIQNNSAAQRQRTIAHEFGHTISFKHTNQSTTTNVPGVGGTDAQSLMNGGQCGSGATVLSTKDKQATAALYPL</sequence>
<feature type="chain" id="PRO_5020588064" evidence="1">
    <location>
        <begin position="25"/>
        <end position="249"/>
    </location>
</feature>
<dbReference type="GO" id="GO:0008237">
    <property type="term" value="F:metallopeptidase activity"/>
    <property type="evidence" value="ECO:0007669"/>
    <property type="project" value="InterPro"/>
</dbReference>
<evidence type="ECO:0000313" key="3">
    <source>
        <dbReference type="Proteomes" id="UP000295684"/>
    </source>
</evidence>
<reference evidence="2 3" key="1">
    <citation type="submission" date="2019-03" db="EMBL/GenBank/DDBJ databases">
        <title>Genomic Encyclopedia of Type Strains, Phase IV (KMG-IV): sequencing the most valuable type-strain genomes for metagenomic binning, comparative biology and taxonomic classification.</title>
        <authorList>
            <person name="Goeker M."/>
        </authorList>
    </citation>
    <scope>NUCLEOTIDE SEQUENCE [LARGE SCALE GENOMIC DNA]</scope>
    <source>
        <strain evidence="2 3">DSM 103236</strain>
    </source>
</reference>
<comment type="caution">
    <text evidence="2">The sequence shown here is derived from an EMBL/GenBank/DDBJ whole genome shotgun (WGS) entry which is preliminary data.</text>
</comment>
<dbReference type="Gene3D" id="3.40.390.10">
    <property type="entry name" value="Collagenase (Catalytic Domain)"/>
    <property type="match status" value="1"/>
</dbReference>
<gene>
    <name evidence="2" type="ORF">EV200_105207</name>
</gene>
<dbReference type="Proteomes" id="UP000295684">
    <property type="component" value="Unassembled WGS sequence"/>
</dbReference>
<dbReference type="PROSITE" id="PS51257">
    <property type="entry name" value="PROKAR_LIPOPROTEIN"/>
    <property type="match status" value="1"/>
</dbReference>
<dbReference type="InterPro" id="IPR024653">
    <property type="entry name" value="Peptidase_M10/M27/M57"/>
</dbReference>
<dbReference type="RefSeq" id="WP_132533702.1">
    <property type="nucleotide sequence ID" value="NZ_BMJO01000005.1"/>
</dbReference>
<feature type="signal peptide" evidence="1">
    <location>
        <begin position="1"/>
        <end position="24"/>
    </location>
</feature>
<accession>A0A4R2H9Q5</accession>